<sequence length="229" mass="24731">MVGIDGYRSSSLGMRHLLILLLLIAAPARAENVLVLGDSILAWHRAAGQSVADQLAASTQVTVKNKSVPGARFSHSGVLAAATGFDIRRQMRRGDWDVIVLDGGGNDLMGECGCRACGAVLNQLISDDGRQGEIPSFVAQLAKSGARIYWLDYYDVPTVGGPFAPCVDELAILSQRLQRLAPRIQAMTYLSGKAVIDPYDLSHYDRDLLHPSRKGASLLGRYLAQEIAR</sequence>
<dbReference type="CDD" id="cd00229">
    <property type="entry name" value="SGNH_hydrolase"/>
    <property type="match status" value="1"/>
</dbReference>
<dbReference type="AlphaFoldDB" id="A0A222E100"/>
<dbReference type="Gene3D" id="3.40.50.1110">
    <property type="entry name" value="SGNH hydrolase"/>
    <property type="match status" value="1"/>
</dbReference>
<dbReference type="SUPFAM" id="SSF52266">
    <property type="entry name" value="SGNH hydrolase"/>
    <property type="match status" value="1"/>
</dbReference>
<keyword evidence="2" id="KW-0378">Hydrolase</keyword>
<dbReference type="InterPro" id="IPR013830">
    <property type="entry name" value="SGNH_hydro"/>
</dbReference>
<reference evidence="2 3" key="1">
    <citation type="submission" date="2017-07" db="EMBL/GenBank/DDBJ databases">
        <title>Genome Sequence of Antarctobacter heliothermus Strain SMS3 Isolated from a culture of the Diatom Skeletonema marinoi.</title>
        <authorList>
            <person name="Topel M."/>
            <person name="Pinder M.I.M."/>
            <person name="Johansson O.N."/>
            <person name="Kourtchenko O."/>
            <person name="Godhe A."/>
            <person name="Clarke A.K."/>
        </authorList>
    </citation>
    <scope>NUCLEOTIDE SEQUENCE [LARGE SCALE GENOMIC DNA]</scope>
    <source>
        <strain evidence="2 3">SMS3</strain>
    </source>
</reference>
<keyword evidence="3" id="KW-1185">Reference proteome</keyword>
<dbReference type="EMBL" id="CP022540">
    <property type="protein sequence ID" value="ASP19823.1"/>
    <property type="molecule type" value="Genomic_DNA"/>
</dbReference>
<evidence type="ECO:0000313" key="2">
    <source>
        <dbReference type="EMBL" id="ASP19823.1"/>
    </source>
</evidence>
<dbReference type="GO" id="GO:0016788">
    <property type="term" value="F:hydrolase activity, acting on ester bonds"/>
    <property type="evidence" value="ECO:0007669"/>
    <property type="project" value="UniProtKB-ARBA"/>
</dbReference>
<feature type="domain" description="SGNH hydrolase-type esterase" evidence="1">
    <location>
        <begin position="35"/>
        <end position="216"/>
    </location>
</feature>
<gene>
    <name evidence="2" type="ORF">ANTHELSMS3_01108</name>
</gene>
<dbReference type="KEGG" id="aht:ANTHELSMS3_01108"/>
<proteinExistence type="predicted"/>
<accession>A0A222E100</accession>
<organism evidence="2 3">
    <name type="scientific">Antarctobacter heliothermus</name>
    <dbReference type="NCBI Taxonomy" id="74033"/>
    <lineage>
        <taxon>Bacteria</taxon>
        <taxon>Pseudomonadati</taxon>
        <taxon>Pseudomonadota</taxon>
        <taxon>Alphaproteobacteria</taxon>
        <taxon>Rhodobacterales</taxon>
        <taxon>Roseobacteraceae</taxon>
        <taxon>Antarctobacter</taxon>
    </lineage>
</organism>
<evidence type="ECO:0000313" key="3">
    <source>
        <dbReference type="Proteomes" id="UP000203589"/>
    </source>
</evidence>
<name>A0A222E100_9RHOB</name>
<dbReference type="InterPro" id="IPR036514">
    <property type="entry name" value="SGNH_hydro_sf"/>
</dbReference>
<dbReference type="Proteomes" id="UP000203589">
    <property type="component" value="Chromosome"/>
</dbReference>
<evidence type="ECO:0000259" key="1">
    <source>
        <dbReference type="Pfam" id="PF13472"/>
    </source>
</evidence>
<protein>
    <submittedName>
        <fullName evidence="2">GDSL-like lipase/acylhydrolase family protein</fullName>
    </submittedName>
</protein>
<dbReference type="Pfam" id="PF13472">
    <property type="entry name" value="Lipase_GDSL_2"/>
    <property type="match status" value="1"/>
</dbReference>